<keyword evidence="2" id="KW-1185">Reference proteome</keyword>
<proteinExistence type="predicted"/>
<protein>
    <submittedName>
        <fullName evidence="1">Uncharacterized protein</fullName>
    </submittedName>
</protein>
<dbReference type="Pfam" id="PF11905">
    <property type="entry name" value="DUF3425"/>
    <property type="match status" value="1"/>
</dbReference>
<dbReference type="PANTHER" id="PTHR38116">
    <property type="entry name" value="CHROMOSOME 7, WHOLE GENOME SHOTGUN SEQUENCE"/>
    <property type="match status" value="1"/>
</dbReference>
<evidence type="ECO:0000313" key="1">
    <source>
        <dbReference type="EMBL" id="KAK3384130.1"/>
    </source>
</evidence>
<evidence type="ECO:0000313" key="2">
    <source>
        <dbReference type="Proteomes" id="UP001287356"/>
    </source>
</evidence>
<dbReference type="AlphaFoldDB" id="A0AAE0TYJ0"/>
<accession>A0AAE0TYJ0</accession>
<dbReference type="InterPro" id="IPR021833">
    <property type="entry name" value="DUF3425"/>
</dbReference>
<reference evidence="1" key="2">
    <citation type="submission" date="2023-06" db="EMBL/GenBank/DDBJ databases">
        <authorList>
            <consortium name="Lawrence Berkeley National Laboratory"/>
            <person name="Haridas S."/>
            <person name="Hensen N."/>
            <person name="Bonometti L."/>
            <person name="Westerberg I."/>
            <person name="Brannstrom I.O."/>
            <person name="Guillou S."/>
            <person name="Cros-Aarteil S."/>
            <person name="Calhoun S."/>
            <person name="Kuo A."/>
            <person name="Mondo S."/>
            <person name="Pangilinan J."/>
            <person name="Riley R."/>
            <person name="Labutti K."/>
            <person name="Andreopoulos B."/>
            <person name="Lipzen A."/>
            <person name="Chen C."/>
            <person name="Yanf M."/>
            <person name="Daum C."/>
            <person name="Ng V."/>
            <person name="Clum A."/>
            <person name="Steindorff A."/>
            <person name="Ohm R."/>
            <person name="Martin F."/>
            <person name="Silar P."/>
            <person name="Natvig D."/>
            <person name="Lalanne C."/>
            <person name="Gautier V."/>
            <person name="Ament-Velasquez S.L."/>
            <person name="Kruys A."/>
            <person name="Hutchinson M.I."/>
            <person name="Powell A.J."/>
            <person name="Barry K."/>
            <person name="Miller A.N."/>
            <person name="Grigoriev I.V."/>
            <person name="Debuchy R."/>
            <person name="Gladieux P."/>
            <person name="Thoren M.H."/>
            <person name="Johannesson H."/>
        </authorList>
    </citation>
    <scope>NUCLEOTIDE SEQUENCE</scope>
    <source>
        <strain evidence="1">CBS 958.72</strain>
    </source>
</reference>
<name>A0AAE0TYJ0_9PEZI</name>
<sequence>MEKVWLPHMRSPDDSWAGVTDSNMRKLLQNRLASRRYLKTQVLEQQDDTIQMPGSSPSNSSSDGISDSFLGTLVGQLDWTLLDTGLDGSPNSSAGSTLQGHLTIYALDCPWRALKPTAFDVPEPAHISPSSLTLTMKFSHVSAALWRNADAIGLDCGPPAVLLPGALKLGDRASPPASLQPTVLQAAVAHNPLIDCIPFPSMRDRILGASLIIDMDTLRDDVLNMGFMCWGRRPWDARGWEIPEAFVDKYWWLLDEDMLAMTNFWREERAEEPLVWRGRTMGAKQPILA</sequence>
<dbReference type="Proteomes" id="UP001287356">
    <property type="component" value="Unassembled WGS sequence"/>
</dbReference>
<organism evidence="1 2">
    <name type="scientific">Lasiosphaeria ovina</name>
    <dbReference type="NCBI Taxonomy" id="92902"/>
    <lineage>
        <taxon>Eukaryota</taxon>
        <taxon>Fungi</taxon>
        <taxon>Dikarya</taxon>
        <taxon>Ascomycota</taxon>
        <taxon>Pezizomycotina</taxon>
        <taxon>Sordariomycetes</taxon>
        <taxon>Sordariomycetidae</taxon>
        <taxon>Sordariales</taxon>
        <taxon>Lasiosphaeriaceae</taxon>
        <taxon>Lasiosphaeria</taxon>
    </lineage>
</organism>
<gene>
    <name evidence="1" type="ORF">B0T24DRAFT_673939</name>
</gene>
<comment type="caution">
    <text evidence="1">The sequence shown here is derived from an EMBL/GenBank/DDBJ whole genome shotgun (WGS) entry which is preliminary data.</text>
</comment>
<dbReference type="PANTHER" id="PTHR38116:SF9">
    <property type="entry name" value="BZIP DOMAIN-CONTAINING PROTEIN"/>
    <property type="match status" value="1"/>
</dbReference>
<dbReference type="EMBL" id="JAULSN010000001">
    <property type="protein sequence ID" value="KAK3384130.1"/>
    <property type="molecule type" value="Genomic_DNA"/>
</dbReference>
<reference evidence="1" key="1">
    <citation type="journal article" date="2023" name="Mol. Phylogenet. Evol.">
        <title>Genome-scale phylogeny and comparative genomics of the fungal order Sordariales.</title>
        <authorList>
            <person name="Hensen N."/>
            <person name="Bonometti L."/>
            <person name="Westerberg I."/>
            <person name="Brannstrom I.O."/>
            <person name="Guillou S."/>
            <person name="Cros-Aarteil S."/>
            <person name="Calhoun S."/>
            <person name="Haridas S."/>
            <person name="Kuo A."/>
            <person name="Mondo S."/>
            <person name="Pangilinan J."/>
            <person name="Riley R."/>
            <person name="LaButti K."/>
            <person name="Andreopoulos B."/>
            <person name="Lipzen A."/>
            <person name="Chen C."/>
            <person name="Yan M."/>
            <person name="Daum C."/>
            <person name="Ng V."/>
            <person name="Clum A."/>
            <person name="Steindorff A."/>
            <person name="Ohm R.A."/>
            <person name="Martin F."/>
            <person name="Silar P."/>
            <person name="Natvig D.O."/>
            <person name="Lalanne C."/>
            <person name="Gautier V."/>
            <person name="Ament-Velasquez S.L."/>
            <person name="Kruys A."/>
            <person name="Hutchinson M.I."/>
            <person name="Powell A.J."/>
            <person name="Barry K."/>
            <person name="Miller A.N."/>
            <person name="Grigoriev I.V."/>
            <person name="Debuchy R."/>
            <person name="Gladieux P."/>
            <person name="Hiltunen Thoren M."/>
            <person name="Johannesson H."/>
        </authorList>
    </citation>
    <scope>NUCLEOTIDE SEQUENCE</scope>
    <source>
        <strain evidence="1">CBS 958.72</strain>
    </source>
</reference>